<dbReference type="Gene3D" id="1.10.10.1400">
    <property type="entry name" value="Terminase, small subunit, N-terminal DNA-binding domain, HTH motif"/>
    <property type="match status" value="1"/>
</dbReference>
<dbReference type="InterPro" id="IPR005335">
    <property type="entry name" value="Terminase_ssu"/>
</dbReference>
<dbReference type="GO" id="GO:0051276">
    <property type="term" value="P:chromosome organization"/>
    <property type="evidence" value="ECO:0007669"/>
    <property type="project" value="InterPro"/>
</dbReference>
<evidence type="ECO:0000256" key="2">
    <source>
        <dbReference type="ARBA" id="ARBA00023219"/>
    </source>
</evidence>
<dbReference type="PANTHER" id="PTHR41328:SF2">
    <property type="entry name" value="TERMINASE SMALL SUBUNIT"/>
    <property type="match status" value="1"/>
</dbReference>
<dbReference type="InterPro" id="IPR038713">
    <property type="entry name" value="Terminase_Gp1_N_sf"/>
</dbReference>
<name>A0A9W4ET09_BACTO</name>
<accession>A0A9W4ET09</accession>
<proteinExistence type="predicted"/>
<sequence length="157" mass="18404">MKLTPKQQRFCDYYIEKGNATEAYKRAGYSHKNDNVAGVEGKKLLRNPKIERYVREHMEAIRSPVIASQEEVLERLTSVLRGEGRVLKRPRMSKTKNKEGEWIEYESYDEITVYPQDQDIIRAGELLGKRYMMWTEKKEISVTVPTFVDDVPVDEDE</sequence>
<gene>
    <name evidence="3" type="ORF">KNN_01427</name>
</gene>
<organism evidence="3 4">
    <name type="scientific">Bacillus thuringiensis subsp. tolworthi</name>
    <dbReference type="NCBI Taxonomy" id="1442"/>
    <lineage>
        <taxon>Bacteria</taxon>
        <taxon>Bacillati</taxon>
        <taxon>Bacillota</taxon>
        <taxon>Bacilli</taxon>
        <taxon>Bacillales</taxon>
        <taxon>Bacillaceae</taxon>
        <taxon>Bacillus</taxon>
        <taxon>Bacillus cereus group</taxon>
    </lineage>
</organism>
<evidence type="ECO:0000256" key="1">
    <source>
        <dbReference type="ARBA" id="ARBA00022612"/>
    </source>
</evidence>
<evidence type="ECO:0000313" key="4">
    <source>
        <dbReference type="Proteomes" id="UP000055316"/>
    </source>
</evidence>
<evidence type="ECO:0000313" key="3">
    <source>
        <dbReference type="EMBL" id="BAR82274.1"/>
    </source>
</evidence>
<keyword evidence="1" id="KW-1188">Viral release from host cell</keyword>
<dbReference type="Gene3D" id="6.10.140.2160">
    <property type="match status" value="1"/>
</dbReference>
<dbReference type="Pfam" id="PF03592">
    <property type="entry name" value="Terminase_2"/>
    <property type="match status" value="1"/>
</dbReference>
<dbReference type="Proteomes" id="UP000055316">
    <property type="component" value="Chromosome"/>
</dbReference>
<dbReference type="EMBL" id="AP014864">
    <property type="protein sequence ID" value="BAR82274.1"/>
    <property type="molecule type" value="Genomic_DNA"/>
</dbReference>
<dbReference type="AlphaFoldDB" id="A0A9W4ET09"/>
<dbReference type="RefSeq" id="WP_060851720.1">
    <property type="nucleotide sequence ID" value="NZ_AP014864.1"/>
</dbReference>
<dbReference type="InterPro" id="IPR052404">
    <property type="entry name" value="SPP1-like_terminase"/>
</dbReference>
<protein>
    <submittedName>
        <fullName evidence="3">Terminase small subunit</fullName>
    </submittedName>
</protein>
<dbReference type="PANTHER" id="PTHR41328">
    <property type="entry name" value="TERMINASE SMALL SUBUNIT-RELATED"/>
    <property type="match status" value="1"/>
</dbReference>
<keyword evidence="2" id="KW-0231">Viral genome packaging</keyword>
<reference evidence="3 4" key="1">
    <citation type="submission" date="2015-05" db="EMBL/GenBank/DDBJ databases">
        <title>Whole genome sequence of Bacillus thuringiensis serovar tolworthi Pasteur Institute Standard strain.</title>
        <authorList>
            <person name="Kanda K."/>
            <person name="Nakashima K."/>
            <person name="Nagano Y."/>
        </authorList>
    </citation>
    <scope>NUCLEOTIDE SEQUENCE [LARGE SCALE GENOMIC DNA]</scope>
    <source>
        <strain evidence="3 4">Pasteur Institute Standard strain</strain>
    </source>
</reference>